<dbReference type="AlphaFoldDB" id="A0A4S4MQS3"/>
<accession>A0A4S4MQS3</accession>
<evidence type="ECO:0000313" key="2">
    <source>
        <dbReference type="EMBL" id="THH27451.1"/>
    </source>
</evidence>
<dbReference type="EMBL" id="SGPM01000250">
    <property type="protein sequence ID" value="THH27451.1"/>
    <property type="molecule type" value="Genomic_DNA"/>
</dbReference>
<dbReference type="Proteomes" id="UP000308730">
    <property type="component" value="Unassembled WGS sequence"/>
</dbReference>
<feature type="compositionally biased region" description="Acidic residues" evidence="1">
    <location>
        <begin position="32"/>
        <end position="49"/>
    </location>
</feature>
<name>A0A4S4MQS3_9APHY</name>
<gene>
    <name evidence="2" type="ORF">EUX98_g6734</name>
</gene>
<protein>
    <submittedName>
        <fullName evidence="2">Uncharacterized protein</fullName>
    </submittedName>
</protein>
<evidence type="ECO:0000256" key="1">
    <source>
        <dbReference type="SAM" id="MobiDB-lite"/>
    </source>
</evidence>
<comment type="caution">
    <text evidence="2">The sequence shown here is derived from an EMBL/GenBank/DDBJ whole genome shotgun (WGS) entry which is preliminary data.</text>
</comment>
<feature type="compositionally biased region" description="Basic residues" evidence="1">
    <location>
        <begin position="53"/>
        <end position="63"/>
    </location>
</feature>
<organism evidence="2 3">
    <name type="scientific">Antrodiella citrinella</name>
    <dbReference type="NCBI Taxonomy" id="2447956"/>
    <lineage>
        <taxon>Eukaryota</taxon>
        <taxon>Fungi</taxon>
        <taxon>Dikarya</taxon>
        <taxon>Basidiomycota</taxon>
        <taxon>Agaricomycotina</taxon>
        <taxon>Agaricomycetes</taxon>
        <taxon>Polyporales</taxon>
        <taxon>Steccherinaceae</taxon>
        <taxon>Antrodiella</taxon>
    </lineage>
</organism>
<proteinExistence type="predicted"/>
<keyword evidence="3" id="KW-1185">Reference proteome</keyword>
<evidence type="ECO:0000313" key="3">
    <source>
        <dbReference type="Proteomes" id="UP000308730"/>
    </source>
</evidence>
<feature type="region of interest" description="Disordered" evidence="1">
    <location>
        <begin position="27"/>
        <end position="63"/>
    </location>
</feature>
<reference evidence="2 3" key="1">
    <citation type="submission" date="2019-02" db="EMBL/GenBank/DDBJ databases">
        <title>Genome sequencing of the rare red list fungi Antrodiella citrinella (Flaviporus citrinellus).</title>
        <authorList>
            <person name="Buettner E."/>
            <person name="Kellner H."/>
        </authorList>
    </citation>
    <scope>NUCLEOTIDE SEQUENCE [LARGE SCALE GENOMIC DNA]</scope>
    <source>
        <strain evidence="2 3">DSM 108506</strain>
    </source>
</reference>
<sequence length="63" mass="7203">MPRSDLWDKMREAQDLNVQKSFAEAAKSEAEVLTEEEVEEEAEDDVEDEAAAKKPRKPAKKVR</sequence>